<feature type="domain" description="Type II secretion system protein GspF" evidence="11">
    <location>
        <begin position="282"/>
        <end position="404"/>
    </location>
</feature>
<dbReference type="RefSeq" id="WP_012281682.1">
    <property type="nucleotide sequence ID" value="NC_010337.2"/>
</dbReference>
<accession>B0TEF1</accession>
<keyword evidence="5" id="KW-0997">Cell inner membrane</keyword>
<evidence type="ECO:0000256" key="7">
    <source>
        <dbReference type="ARBA" id="ARBA00022989"/>
    </source>
</evidence>
<feature type="transmembrane region" description="Helical" evidence="10">
    <location>
        <begin position="179"/>
        <end position="201"/>
    </location>
</feature>
<evidence type="ECO:0000256" key="4">
    <source>
        <dbReference type="ARBA" id="ARBA00022475"/>
    </source>
</evidence>
<keyword evidence="6 9" id="KW-0812">Transmembrane</keyword>
<comment type="similarity">
    <text evidence="2 9">Belongs to the GSP F family.</text>
</comment>
<dbReference type="Proteomes" id="UP000008550">
    <property type="component" value="Chromosome"/>
</dbReference>
<keyword evidence="8 10" id="KW-0472">Membrane</keyword>
<dbReference type="PANTHER" id="PTHR30012:SF0">
    <property type="entry name" value="TYPE II SECRETION SYSTEM PROTEIN F-RELATED"/>
    <property type="match status" value="1"/>
</dbReference>
<evidence type="ECO:0000256" key="9">
    <source>
        <dbReference type="RuleBase" id="RU003923"/>
    </source>
</evidence>
<dbReference type="InterPro" id="IPR042094">
    <property type="entry name" value="T2SS_GspF_sf"/>
</dbReference>
<organism evidence="12 13">
    <name type="scientific">Heliobacterium modesticaldum (strain ATCC 51547 / Ice1)</name>
    <dbReference type="NCBI Taxonomy" id="498761"/>
    <lineage>
        <taxon>Bacteria</taxon>
        <taxon>Bacillati</taxon>
        <taxon>Bacillota</taxon>
        <taxon>Clostridia</taxon>
        <taxon>Eubacteriales</taxon>
        <taxon>Heliobacteriaceae</taxon>
        <taxon>Heliomicrobium</taxon>
    </lineage>
</organism>
<feature type="transmembrane region" description="Helical" evidence="10">
    <location>
        <begin position="231"/>
        <end position="247"/>
    </location>
</feature>
<evidence type="ECO:0000256" key="10">
    <source>
        <dbReference type="SAM" id="Phobius"/>
    </source>
</evidence>
<feature type="domain" description="Type II secretion system protein GspF" evidence="11">
    <location>
        <begin position="79"/>
        <end position="202"/>
    </location>
</feature>
<evidence type="ECO:0000256" key="5">
    <source>
        <dbReference type="ARBA" id="ARBA00022519"/>
    </source>
</evidence>
<keyword evidence="7 10" id="KW-1133">Transmembrane helix</keyword>
<name>B0TEF1_HELMI</name>
<protein>
    <submittedName>
        <fullName evidence="12">Type ii secretion system protein, putative</fullName>
    </submittedName>
</protein>
<dbReference type="InterPro" id="IPR001992">
    <property type="entry name" value="T2SS_GspF/T4SS_PilC_CS"/>
</dbReference>
<evidence type="ECO:0000256" key="8">
    <source>
        <dbReference type="ARBA" id="ARBA00023136"/>
    </source>
</evidence>
<evidence type="ECO:0000256" key="6">
    <source>
        <dbReference type="ARBA" id="ARBA00022692"/>
    </source>
</evidence>
<dbReference type="PROSITE" id="PS00874">
    <property type="entry name" value="T2SP_F"/>
    <property type="match status" value="1"/>
</dbReference>
<evidence type="ECO:0000313" key="12">
    <source>
        <dbReference type="EMBL" id="ABZ82870.1"/>
    </source>
</evidence>
<dbReference type="InterPro" id="IPR003004">
    <property type="entry name" value="GspF/PilC"/>
</dbReference>
<sequence length="415" mass="45056">MASYRFRARNKQGALREGVLQEESEKAVAMTLREQGWFVIEVRPERGLSAKGQSSAAGAVGGSFALFRRSVPAKDLAVFCRQLSTLVNAGVAIHSALSILIQQSRNAALRQALIDLSGDLQRGFTLSQAVGRHPKVFPEVFVHMIEAGELGGVLEEVLQRLAGHFEKDNETRNKVKAALTYPAVVLLIGMAAVAFLLGFVIPRFAGVLGELGAELPALTKQMLELAELVKAYWWTSFIAAFLGFYGFRQLLKTPEIRLLVDTYVLKVPVFGDMLLKVSVARFSRTLGTLIRSGVPMLQALEVVEKTAGNMAVSKGVMGTRESIRKGQGLAEPLQKTGIFPPMVVQMVAVGEETGALDTMLEKVSDYYEMEVDGVVTRLSTIIEPMMLVFLGGLVALMVLAMLLPIFDVIGSVGGR</sequence>
<dbReference type="KEGG" id="hmo:HM1_0251"/>
<dbReference type="GO" id="GO:0005886">
    <property type="term" value="C:plasma membrane"/>
    <property type="evidence" value="ECO:0007669"/>
    <property type="project" value="UniProtKB-SubCell"/>
</dbReference>
<dbReference type="Gene3D" id="1.20.81.30">
    <property type="entry name" value="Type II secretion system (T2SS), domain F"/>
    <property type="match status" value="2"/>
</dbReference>
<keyword evidence="3 9" id="KW-0813">Transport</keyword>
<dbReference type="STRING" id="498761.HM1_0251"/>
<dbReference type="GO" id="GO:0015628">
    <property type="term" value="P:protein secretion by the type II secretion system"/>
    <property type="evidence" value="ECO:0007669"/>
    <property type="project" value="TreeGrafter"/>
</dbReference>
<dbReference type="EMBL" id="CP000930">
    <property type="protein sequence ID" value="ABZ82870.1"/>
    <property type="molecule type" value="Genomic_DNA"/>
</dbReference>
<dbReference type="AlphaFoldDB" id="B0TEF1"/>
<keyword evidence="4" id="KW-1003">Cell membrane</keyword>
<dbReference type="Pfam" id="PF00482">
    <property type="entry name" value="T2SSF"/>
    <property type="match status" value="2"/>
</dbReference>
<dbReference type="FunFam" id="1.20.81.30:FF:000001">
    <property type="entry name" value="Type II secretion system protein F"/>
    <property type="match status" value="2"/>
</dbReference>
<evidence type="ECO:0000256" key="3">
    <source>
        <dbReference type="ARBA" id="ARBA00022448"/>
    </source>
</evidence>
<reference evidence="12 13" key="1">
    <citation type="journal article" date="2008" name="J. Bacteriol.">
        <title>The genome of Heliobacterium modesticaldum, a phototrophic representative of the Firmicutes containing the simplest photosynthetic apparatus.</title>
        <authorList>
            <person name="Sattley W.M."/>
            <person name="Madigan M.T."/>
            <person name="Swingley W.D."/>
            <person name="Cheung P.C."/>
            <person name="Clocksin K.M."/>
            <person name="Conrad A.L."/>
            <person name="Dejesa L.C."/>
            <person name="Honchak B.M."/>
            <person name="Jung D.O."/>
            <person name="Karbach L.E."/>
            <person name="Kurdoglu A."/>
            <person name="Lahiri S."/>
            <person name="Mastrian S.D."/>
            <person name="Page L.E."/>
            <person name="Taylor H.L."/>
            <person name="Wang Z.T."/>
            <person name="Raymond J."/>
            <person name="Chen M."/>
            <person name="Blankenship R.E."/>
            <person name="Touchman J.W."/>
        </authorList>
    </citation>
    <scope>NUCLEOTIDE SEQUENCE [LARGE SCALE GENOMIC DNA]</scope>
    <source>
        <strain evidence="13">ATCC 51547 / Ice1</strain>
    </source>
</reference>
<comment type="subcellular location">
    <subcellularLocation>
        <location evidence="1">Cell inner membrane</location>
        <topology evidence="1">Multi-pass membrane protein</topology>
    </subcellularLocation>
    <subcellularLocation>
        <location evidence="9">Cell membrane</location>
        <topology evidence="9">Multi-pass membrane protein</topology>
    </subcellularLocation>
</comment>
<dbReference type="InterPro" id="IPR018076">
    <property type="entry name" value="T2SS_GspF_dom"/>
</dbReference>
<evidence type="ECO:0000256" key="1">
    <source>
        <dbReference type="ARBA" id="ARBA00004429"/>
    </source>
</evidence>
<dbReference type="OrthoDB" id="9805682at2"/>
<dbReference type="PANTHER" id="PTHR30012">
    <property type="entry name" value="GENERAL SECRETION PATHWAY PROTEIN"/>
    <property type="match status" value="1"/>
</dbReference>
<gene>
    <name evidence="12" type="ORF">HM1_0251</name>
</gene>
<evidence type="ECO:0000259" key="11">
    <source>
        <dbReference type="Pfam" id="PF00482"/>
    </source>
</evidence>
<proteinExistence type="inferred from homology"/>
<keyword evidence="13" id="KW-1185">Reference proteome</keyword>
<evidence type="ECO:0000313" key="13">
    <source>
        <dbReference type="Proteomes" id="UP000008550"/>
    </source>
</evidence>
<dbReference type="PRINTS" id="PR00812">
    <property type="entry name" value="BCTERIALGSPF"/>
</dbReference>
<evidence type="ECO:0000256" key="2">
    <source>
        <dbReference type="ARBA" id="ARBA00005745"/>
    </source>
</evidence>
<dbReference type="eggNOG" id="COG1459">
    <property type="taxonomic scope" value="Bacteria"/>
</dbReference>
<feature type="transmembrane region" description="Helical" evidence="10">
    <location>
        <begin position="387"/>
        <end position="406"/>
    </location>
</feature>
<dbReference type="HOGENOM" id="CLU_035032_2_1_9"/>